<evidence type="ECO:0000259" key="7">
    <source>
        <dbReference type="PROSITE" id="PS50109"/>
    </source>
</evidence>
<keyword evidence="5" id="KW-0418">Kinase</keyword>
<dbReference type="SMART" id="SM00388">
    <property type="entry name" value="HisKA"/>
    <property type="match status" value="1"/>
</dbReference>
<feature type="domain" description="PAS" evidence="9">
    <location>
        <begin position="470"/>
        <end position="540"/>
    </location>
</feature>
<dbReference type="InterPro" id="IPR003661">
    <property type="entry name" value="HisK_dim/P_dom"/>
</dbReference>
<proteinExistence type="predicted"/>
<dbReference type="Pfam" id="PF08447">
    <property type="entry name" value="PAS_3"/>
    <property type="match status" value="2"/>
</dbReference>
<reference evidence="11" key="1">
    <citation type="journal article" date="2015" name="Int. J. Syst. Evol. Microbiol.">
        <title>Rhizobium oryzicola sp. nov., potential plant-growth-promoting endophytic bacteria isolated from rice roots.</title>
        <authorList>
            <person name="Zhang X.X."/>
            <person name="Gao J.S."/>
            <person name="Cao Y.H."/>
            <person name="Sheirdil R.A."/>
            <person name="Wang X.C."/>
            <person name="Zhang L."/>
        </authorList>
    </citation>
    <scope>NUCLEOTIDE SEQUENCE</scope>
    <source>
        <strain evidence="11">05753</strain>
    </source>
</reference>
<dbReference type="SUPFAM" id="SSF55781">
    <property type="entry name" value="GAF domain-like"/>
    <property type="match status" value="1"/>
</dbReference>
<evidence type="ECO:0000256" key="2">
    <source>
        <dbReference type="ARBA" id="ARBA00012438"/>
    </source>
</evidence>
<dbReference type="InterPro" id="IPR005467">
    <property type="entry name" value="His_kinase_dom"/>
</dbReference>
<dbReference type="InterPro" id="IPR003594">
    <property type="entry name" value="HATPase_dom"/>
</dbReference>
<dbReference type="Pfam" id="PF08448">
    <property type="entry name" value="PAS_4"/>
    <property type="match status" value="1"/>
</dbReference>
<dbReference type="PRINTS" id="PR00344">
    <property type="entry name" value="BCTRLSENSOR"/>
</dbReference>
<dbReference type="Proteomes" id="UP001169006">
    <property type="component" value="Unassembled WGS sequence"/>
</dbReference>
<dbReference type="CDD" id="cd00130">
    <property type="entry name" value="PAS"/>
    <property type="match status" value="2"/>
</dbReference>
<feature type="domain" description="PAC" evidence="10">
    <location>
        <begin position="118"/>
        <end position="171"/>
    </location>
</feature>
<dbReference type="Gene3D" id="3.30.450.20">
    <property type="entry name" value="PAS domain"/>
    <property type="match status" value="3"/>
</dbReference>
<dbReference type="InterPro" id="IPR003018">
    <property type="entry name" value="GAF"/>
</dbReference>
<evidence type="ECO:0000259" key="8">
    <source>
        <dbReference type="PROSITE" id="PS50110"/>
    </source>
</evidence>
<dbReference type="SMART" id="SM00065">
    <property type="entry name" value="GAF"/>
    <property type="match status" value="1"/>
</dbReference>
<gene>
    <name evidence="11" type="ORF">Q2T52_00110</name>
</gene>
<dbReference type="InterPro" id="IPR013655">
    <property type="entry name" value="PAS_fold_3"/>
</dbReference>
<dbReference type="InterPro" id="IPR000700">
    <property type="entry name" value="PAS-assoc_C"/>
</dbReference>
<dbReference type="PROSITE" id="PS50109">
    <property type="entry name" value="HIS_KIN"/>
    <property type="match status" value="1"/>
</dbReference>
<keyword evidence="4" id="KW-0808">Transferase</keyword>
<reference evidence="11" key="2">
    <citation type="submission" date="2023-07" db="EMBL/GenBank/DDBJ databases">
        <authorList>
            <person name="Sun H."/>
        </authorList>
    </citation>
    <scope>NUCLEOTIDE SEQUENCE</scope>
    <source>
        <strain evidence="11">05753</strain>
    </source>
</reference>
<dbReference type="Gene3D" id="3.30.565.10">
    <property type="entry name" value="Histidine kinase-like ATPase, C-terminal domain"/>
    <property type="match status" value="1"/>
</dbReference>
<evidence type="ECO:0000256" key="4">
    <source>
        <dbReference type="ARBA" id="ARBA00022679"/>
    </source>
</evidence>
<evidence type="ECO:0000256" key="3">
    <source>
        <dbReference type="ARBA" id="ARBA00022553"/>
    </source>
</evidence>
<dbReference type="SMART" id="SM00086">
    <property type="entry name" value="PAC"/>
    <property type="match status" value="3"/>
</dbReference>
<dbReference type="InterPro" id="IPR029016">
    <property type="entry name" value="GAF-like_dom_sf"/>
</dbReference>
<evidence type="ECO:0000256" key="6">
    <source>
        <dbReference type="PROSITE-ProRule" id="PRU00169"/>
    </source>
</evidence>
<evidence type="ECO:0000259" key="9">
    <source>
        <dbReference type="PROSITE" id="PS50112"/>
    </source>
</evidence>
<dbReference type="CDD" id="cd18161">
    <property type="entry name" value="REC_hyHK_blue-like"/>
    <property type="match status" value="1"/>
</dbReference>
<comment type="caution">
    <text evidence="11">The sequence shown here is derived from an EMBL/GenBank/DDBJ whole genome shotgun (WGS) entry which is preliminary data.</text>
</comment>
<dbReference type="SUPFAM" id="SSF55785">
    <property type="entry name" value="PYP-like sensor domain (PAS domain)"/>
    <property type="match status" value="3"/>
</dbReference>
<dbReference type="Gene3D" id="3.40.50.2300">
    <property type="match status" value="1"/>
</dbReference>
<dbReference type="SUPFAM" id="SSF52172">
    <property type="entry name" value="CheY-like"/>
    <property type="match status" value="1"/>
</dbReference>
<dbReference type="PANTHER" id="PTHR43065:SF42">
    <property type="entry name" value="TWO-COMPONENT SENSOR PPRA"/>
    <property type="match status" value="1"/>
</dbReference>
<comment type="catalytic activity">
    <reaction evidence="1">
        <text>ATP + protein L-histidine = ADP + protein N-phospho-L-histidine.</text>
        <dbReference type="EC" id="2.7.13.3"/>
    </reaction>
</comment>
<dbReference type="Gene3D" id="1.10.287.130">
    <property type="match status" value="1"/>
</dbReference>
<evidence type="ECO:0000256" key="1">
    <source>
        <dbReference type="ARBA" id="ARBA00000085"/>
    </source>
</evidence>
<dbReference type="InterPro" id="IPR013656">
    <property type="entry name" value="PAS_4"/>
</dbReference>
<dbReference type="InterPro" id="IPR004358">
    <property type="entry name" value="Sig_transdc_His_kin-like_C"/>
</dbReference>
<dbReference type="InterPro" id="IPR036890">
    <property type="entry name" value="HATPase_C_sf"/>
</dbReference>
<dbReference type="PROSITE" id="PS50110">
    <property type="entry name" value="RESPONSE_REGULATORY"/>
    <property type="match status" value="1"/>
</dbReference>
<name>A0ABT8SQU8_9HYPH</name>
<dbReference type="NCBIfam" id="TIGR00229">
    <property type="entry name" value="sensory_box"/>
    <property type="match status" value="2"/>
</dbReference>
<dbReference type="InterPro" id="IPR000014">
    <property type="entry name" value="PAS"/>
</dbReference>
<dbReference type="EMBL" id="JAUKWQ010000001">
    <property type="protein sequence ID" value="MDO1580489.1"/>
    <property type="molecule type" value="Genomic_DNA"/>
</dbReference>
<protein>
    <recommendedName>
        <fullName evidence="2">histidine kinase</fullName>
        <ecNumber evidence="2">2.7.13.3</ecNumber>
    </recommendedName>
</protein>
<dbReference type="Pfam" id="PF00072">
    <property type="entry name" value="Response_reg"/>
    <property type="match status" value="1"/>
</dbReference>
<dbReference type="InterPro" id="IPR001610">
    <property type="entry name" value="PAC"/>
</dbReference>
<sequence length="973" mass="106875">MTEHIRISSPEVPFPVGGGQMGELIRAFDWSKTSLGPLYQWPQSLKSVTGMLLLSPVPIVLLWGEDGIMIYNDAYSEFAGARHPELLGSKVREGWAEVADFNDNVMRVGLSGRTLAYKDQELTLFRSGKPEQVWMNLDYSPVLDESGKPAGVIAIVVETTQNVLGQRRVRESEERFRALTLSTSDAVYRVSADWSLLHWLDGRGFIADAEATTSTWVDDYIPKDDQPHLKAAITEAIGKERAFQLEHQVKQVDGSIGWVFSRAVPVRDENGSITEWFGSASDVTARKRSERRRDALVGLTSDIQSLSTAEDIAFAASRIVGEVLEVSRVGCGSVDDHGAYFSILRAWNAPRLPAIDGKLDLTGLDGLTRDILAHEVVAISDVTADPRTSAVAQNLLKRHARSFVNVGIVEKGAIVAVFFVNCDHVREWCSEDTAFIKEVASRAHVAMERIRAEQALQTLANSLELEVEQRTRERDRVWRNTQDLNVVIDHGGLFRAVNPAVTKTLGWHEEELLGRPVLDFIREEDHDMTRSVLHNDIQGEIPTYENRYRHKEGGFRWISWVSAIEGDLVYGSGRDVTAEKEAAAALAVSEEALRHAQKMEAVGQLTGGLAHDFNNILAGISGSLELINLRLGQGRIPDALKYASAAQGATRRATGLTHRLLAFSRRQTLDPRPTDINALADGMEELVRRSVGPEITIEAVLIDSPWNSLVDPGQLENALLNLCINARDAMPNGGRLTIRTDKVTLEGNQARERNLQPGDYMILSVRDTGTGMSPEVAARAFDPFFTTKPLGQGTGLGLSMIYGFARQSGGQARIETEPGKGTEVFIYLPRHNGNLQTTAIEEVQAASLQTGDGETVLVVDDEPLVRVLIVEVLEELGYRAIEADDAASALPFLESSDRIDLLVTDVGLPNGMNGRQLADAARDHRPGLRVLFITGYAENAILDQTSLEPGMHIMTKPFAMDALAAKIKNLIAA</sequence>
<feature type="domain" description="PAC" evidence="10">
    <location>
        <begin position="243"/>
        <end position="295"/>
    </location>
</feature>
<dbReference type="SMART" id="SM00387">
    <property type="entry name" value="HATPase_c"/>
    <property type="match status" value="1"/>
</dbReference>
<dbReference type="InterPro" id="IPR011006">
    <property type="entry name" value="CheY-like_superfamily"/>
</dbReference>
<organism evidence="11 12">
    <name type="scientific">Rhizobium oryzicola</name>
    <dbReference type="NCBI Taxonomy" id="1232668"/>
    <lineage>
        <taxon>Bacteria</taxon>
        <taxon>Pseudomonadati</taxon>
        <taxon>Pseudomonadota</taxon>
        <taxon>Alphaproteobacteria</taxon>
        <taxon>Hyphomicrobiales</taxon>
        <taxon>Rhizobiaceae</taxon>
        <taxon>Rhizobium/Agrobacterium group</taxon>
        <taxon>Rhizobium</taxon>
    </lineage>
</organism>
<feature type="domain" description="Response regulatory" evidence="8">
    <location>
        <begin position="855"/>
        <end position="971"/>
    </location>
</feature>
<dbReference type="SMART" id="SM00091">
    <property type="entry name" value="PAS"/>
    <property type="match status" value="2"/>
</dbReference>
<evidence type="ECO:0000313" key="11">
    <source>
        <dbReference type="EMBL" id="MDO1580489.1"/>
    </source>
</evidence>
<dbReference type="Pfam" id="PF02518">
    <property type="entry name" value="HATPase_c"/>
    <property type="match status" value="1"/>
</dbReference>
<evidence type="ECO:0000256" key="5">
    <source>
        <dbReference type="ARBA" id="ARBA00022777"/>
    </source>
</evidence>
<dbReference type="InterPro" id="IPR001789">
    <property type="entry name" value="Sig_transdc_resp-reg_receiver"/>
</dbReference>
<dbReference type="SUPFAM" id="SSF47384">
    <property type="entry name" value="Homodimeric domain of signal transducing histidine kinase"/>
    <property type="match status" value="1"/>
</dbReference>
<feature type="domain" description="Histidine kinase" evidence="7">
    <location>
        <begin position="608"/>
        <end position="832"/>
    </location>
</feature>
<evidence type="ECO:0000259" key="10">
    <source>
        <dbReference type="PROSITE" id="PS50113"/>
    </source>
</evidence>
<keyword evidence="12" id="KW-1185">Reference proteome</keyword>
<dbReference type="Gene3D" id="3.30.450.40">
    <property type="match status" value="1"/>
</dbReference>
<dbReference type="PROSITE" id="PS50113">
    <property type="entry name" value="PAC"/>
    <property type="match status" value="2"/>
</dbReference>
<dbReference type="CDD" id="cd00082">
    <property type="entry name" value="HisKA"/>
    <property type="match status" value="1"/>
</dbReference>
<dbReference type="Pfam" id="PF00512">
    <property type="entry name" value="HisKA"/>
    <property type="match status" value="1"/>
</dbReference>
<dbReference type="InterPro" id="IPR035965">
    <property type="entry name" value="PAS-like_dom_sf"/>
</dbReference>
<dbReference type="EC" id="2.7.13.3" evidence="2"/>
<dbReference type="SUPFAM" id="SSF55874">
    <property type="entry name" value="ATPase domain of HSP90 chaperone/DNA topoisomerase II/histidine kinase"/>
    <property type="match status" value="1"/>
</dbReference>
<feature type="modified residue" description="4-aspartylphosphate" evidence="6">
    <location>
        <position position="905"/>
    </location>
</feature>
<keyword evidence="3 6" id="KW-0597">Phosphoprotein</keyword>
<dbReference type="InterPro" id="IPR036097">
    <property type="entry name" value="HisK_dim/P_sf"/>
</dbReference>
<accession>A0ABT8SQU8</accession>
<evidence type="ECO:0000313" key="12">
    <source>
        <dbReference type="Proteomes" id="UP001169006"/>
    </source>
</evidence>
<dbReference type="SMART" id="SM00448">
    <property type="entry name" value="REC"/>
    <property type="match status" value="1"/>
</dbReference>
<dbReference type="RefSeq" id="WP_302074655.1">
    <property type="nucleotide sequence ID" value="NZ_JAUKWQ010000001.1"/>
</dbReference>
<dbReference type="PANTHER" id="PTHR43065">
    <property type="entry name" value="SENSOR HISTIDINE KINASE"/>
    <property type="match status" value="1"/>
</dbReference>
<dbReference type="PROSITE" id="PS50112">
    <property type="entry name" value="PAS"/>
    <property type="match status" value="1"/>
</dbReference>